<dbReference type="PROSITE" id="PS50850">
    <property type="entry name" value="MFS"/>
    <property type="match status" value="1"/>
</dbReference>
<dbReference type="InterPro" id="IPR011701">
    <property type="entry name" value="MFS"/>
</dbReference>
<organism evidence="2 3">
    <name type="scientific">Owenia fusiformis</name>
    <name type="common">Polychaete worm</name>
    <dbReference type="NCBI Taxonomy" id="6347"/>
    <lineage>
        <taxon>Eukaryota</taxon>
        <taxon>Metazoa</taxon>
        <taxon>Spiralia</taxon>
        <taxon>Lophotrochozoa</taxon>
        <taxon>Annelida</taxon>
        <taxon>Polychaeta</taxon>
        <taxon>Sedentaria</taxon>
        <taxon>Canalipalpata</taxon>
        <taxon>Sabellida</taxon>
        <taxon>Oweniida</taxon>
        <taxon>Oweniidae</taxon>
        <taxon>Owenia</taxon>
    </lineage>
</organism>
<keyword evidence="3" id="KW-1185">Reference proteome</keyword>
<evidence type="ECO:0000313" key="3">
    <source>
        <dbReference type="Proteomes" id="UP000749559"/>
    </source>
</evidence>
<accession>A0A8J1T768</accession>
<dbReference type="OrthoDB" id="410267at2759"/>
<dbReference type="GO" id="GO:0008028">
    <property type="term" value="F:monocarboxylic acid transmembrane transporter activity"/>
    <property type="evidence" value="ECO:0007669"/>
    <property type="project" value="TreeGrafter"/>
</dbReference>
<proteinExistence type="predicted"/>
<dbReference type="CDD" id="cd17352">
    <property type="entry name" value="MFS_MCT_SLC16"/>
    <property type="match status" value="1"/>
</dbReference>
<dbReference type="PANTHER" id="PTHR11360">
    <property type="entry name" value="MONOCARBOXYLATE TRANSPORTER"/>
    <property type="match status" value="1"/>
</dbReference>
<dbReference type="InterPro" id="IPR036259">
    <property type="entry name" value="MFS_trans_sf"/>
</dbReference>
<comment type="caution">
    <text evidence="2">The sequence shown here is derived from an EMBL/GenBank/DDBJ whole genome shotgun (WGS) entry which is preliminary data.</text>
</comment>
<dbReference type="InterPro" id="IPR050327">
    <property type="entry name" value="Proton-linked_MCT"/>
</dbReference>
<dbReference type="Proteomes" id="UP000749559">
    <property type="component" value="Unassembled WGS sequence"/>
</dbReference>
<name>A0A8J1T768_OWEFU</name>
<evidence type="ECO:0000256" key="1">
    <source>
        <dbReference type="ARBA" id="ARBA00004141"/>
    </source>
</evidence>
<evidence type="ECO:0000313" key="2">
    <source>
        <dbReference type="EMBL" id="CAH1783888.1"/>
    </source>
</evidence>
<dbReference type="GO" id="GO:0016020">
    <property type="term" value="C:membrane"/>
    <property type="evidence" value="ECO:0007669"/>
    <property type="project" value="UniProtKB-SubCell"/>
</dbReference>
<dbReference type="Pfam" id="PF07690">
    <property type="entry name" value="MFS_1"/>
    <property type="match status" value="1"/>
</dbReference>
<reference evidence="2" key="1">
    <citation type="submission" date="2022-03" db="EMBL/GenBank/DDBJ databases">
        <authorList>
            <person name="Martin C."/>
        </authorList>
    </citation>
    <scope>NUCLEOTIDE SEQUENCE</scope>
</reference>
<dbReference type="InterPro" id="IPR020846">
    <property type="entry name" value="MFS_dom"/>
</dbReference>
<gene>
    <name evidence="2" type="ORF">OFUS_LOCUS10164</name>
</gene>
<dbReference type="Gene3D" id="1.20.1250.20">
    <property type="entry name" value="MFS general substrate transporter like domains"/>
    <property type="match status" value="1"/>
</dbReference>
<dbReference type="SUPFAM" id="SSF103473">
    <property type="entry name" value="MFS general substrate transporter"/>
    <property type="match status" value="1"/>
</dbReference>
<protein>
    <submittedName>
        <fullName evidence="2">Uncharacterized protein</fullName>
    </submittedName>
</protein>
<dbReference type="AlphaFoldDB" id="A0A8J1T768"/>
<dbReference type="EMBL" id="CAIIXF020000005">
    <property type="protein sequence ID" value="CAH1783888.1"/>
    <property type="molecule type" value="Genomic_DNA"/>
</dbReference>
<sequence>MAAGCGWTRKAKSNANYSWLVVLGSLCSNVLMHGISWSVGVFFVLFLGAFQQSKGKTAWTGSINTACMYGIGPVASMLTNKLGYRTTMMIGGVVAAIGLATSALSTNIYHLYITFGFLTGCGLGICYIPTITVLAVYFSKNLTLAVGLSSSGVGIGMFLYPPLITTLTAIFGWRGCMLILAAITFNICVCGAIMRPKNISDDPTRRMKDDMHDDIEYKSVAEATDDTTVKNVSTETTVFNARVFLNLNFMIMCMTNFLYCIGHSILYVHFAEYAITIGIEPEQAAFLFSIIGFSNLVGKFIFGALSTIRHPCTNVILLYGSTFAITGLLMLTVPLQNVYPLLVSFAVVFGMCSAAFGVFAPEIVRKFLGQKDLSTGYGLLCICCAAGILPGAPIAGMMFDRTQQYAGSFYLGGTVIALSGISMLIPYIRTRNIDTQNDDEDVSTDDFIRQSLLDVAQNYS</sequence>
<dbReference type="PANTHER" id="PTHR11360:SF284">
    <property type="entry name" value="EG:103B4.3 PROTEIN-RELATED"/>
    <property type="match status" value="1"/>
</dbReference>
<comment type="subcellular location">
    <subcellularLocation>
        <location evidence="1">Membrane</location>
        <topology evidence="1">Multi-pass membrane protein</topology>
    </subcellularLocation>
</comment>